<dbReference type="EC" id="2.7.1.36" evidence="3 14"/>
<dbReference type="Proteomes" id="UP000282007">
    <property type="component" value="Chromosome"/>
</dbReference>
<keyword evidence="8 14" id="KW-0418">Kinase</keyword>
<evidence type="ECO:0000256" key="13">
    <source>
        <dbReference type="ARBA" id="ARBA00029438"/>
    </source>
</evidence>
<dbReference type="InterPro" id="IPR006204">
    <property type="entry name" value="GHMP_kinase_N_dom"/>
</dbReference>
<dbReference type="GO" id="GO:0004496">
    <property type="term" value="F:mevalonate kinase activity"/>
    <property type="evidence" value="ECO:0007669"/>
    <property type="project" value="UniProtKB-UniRule"/>
</dbReference>
<dbReference type="InterPro" id="IPR006205">
    <property type="entry name" value="Mev_gal_kin"/>
</dbReference>
<dbReference type="InterPro" id="IPR000705">
    <property type="entry name" value="Galactokinase"/>
</dbReference>
<dbReference type="GeneID" id="38471342"/>
<evidence type="ECO:0000256" key="1">
    <source>
        <dbReference type="ARBA" id="ARBA00004496"/>
    </source>
</evidence>
<comment type="subcellular location">
    <subcellularLocation>
        <location evidence="1 14">Cytoplasm</location>
    </subcellularLocation>
</comment>
<dbReference type="InterPro" id="IPR036554">
    <property type="entry name" value="GHMP_kinase_C_sf"/>
</dbReference>
<evidence type="ECO:0000256" key="4">
    <source>
        <dbReference type="ARBA" id="ARBA00022490"/>
    </source>
</evidence>
<keyword evidence="11 14" id="KW-0443">Lipid metabolism</keyword>
<dbReference type="Proteomes" id="UP000277326">
    <property type="component" value="Unassembled WGS sequence"/>
</dbReference>
<comment type="catalytic activity">
    <reaction evidence="14">
        <text>(R)-mevalonate + ATP = (R)-5-phosphomevalonate + ADP + H(+)</text>
        <dbReference type="Rhea" id="RHEA:17065"/>
        <dbReference type="ChEBI" id="CHEBI:15378"/>
        <dbReference type="ChEBI" id="CHEBI:30616"/>
        <dbReference type="ChEBI" id="CHEBI:36464"/>
        <dbReference type="ChEBI" id="CHEBI:58146"/>
        <dbReference type="ChEBI" id="CHEBI:456216"/>
        <dbReference type="EC" id="2.7.1.36"/>
    </reaction>
</comment>
<dbReference type="PANTHER" id="PTHR43290">
    <property type="entry name" value="MEVALONATE KINASE"/>
    <property type="match status" value="1"/>
</dbReference>
<dbReference type="SUPFAM" id="SSF55060">
    <property type="entry name" value="GHMP Kinase, C-terminal domain"/>
    <property type="match status" value="1"/>
</dbReference>
<dbReference type="AlphaFoldDB" id="A0A3G8QSN3"/>
<dbReference type="NCBIfam" id="TIGR00549">
    <property type="entry name" value="mevalon_kin"/>
    <property type="match status" value="1"/>
</dbReference>
<dbReference type="OrthoDB" id="19001at2157"/>
<evidence type="ECO:0000256" key="2">
    <source>
        <dbReference type="ARBA" id="ARBA00006495"/>
    </source>
</evidence>
<keyword evidence="21" id="KW-1185">Reference proteome</keyword>
<dbReference type="EMBL" id="REFS01000001">
    <property type="protein sequence ID" value="RMB25148.1"/>
    <property type="molecule type" value="Genomic_DNA"/>
</dbReference>
<evidence type="ECO:0000313" key="20">
    <source>
        <dbReference type="Proteomes" id="UP000277326"/>
    </source>
</evidence>
<accession>A0A3G8QSN3</accession>
<comment type="cofactor">
    <cofactor evidence="14">
        <name>Mg(2+)</name>
        <dbReference type="ChEBI" id="CHEBI:18420"/>
    </cofactor>
</comment>
<dbReference type="EMBL" id="CP034145">
    <property type="protein sequence ID" value="AZH25436.1"/>
    <property type="molecule type" value="Genomic_DNA"/>
</dbReference>
<proteinExistence type="inferred from homology"/>
<keyword evidence="6 14" id="KW-0808">Transferase</keyword>
<keyword evidence="9 14" id="KW-0067">ATP-binding</keyword>
<evidence type="ECO:0000256" key="3">
    <source>
        <dbReference type="ARBA" id="ARBA00012103"/>
    </source>
</evidence>
<comment type="subunit">
    <text evidence="14">Homodimer.</text>
</comment>
<evidence type="ECO:0000313" key="18">
    <source>
        <dbReference type="EMBL" id="AZH25436.1"/>
    </source>
</evidence>
<keyword evidence="12 14" id="KW-0414">Isoprene biosynthesis</keyword>
<dbReference type="Pfam" id="PF00288">
    <property type="entry name" value="GHMP_kinases_N"/>
    <property type="match status" value="1"/>
</dbReference>
<dbReference type="PRINTS" id="PR00959">
    <property type="entry name" value="MEVGALKINASE"/>
</dbReference>
<dbReference type="HAMAP" id="MF_00217">
    <property type="entry name" value="Mevalonate_kinase"/>
    <property type="match status" value="1"/>
</dbReference>
<evidence type="ECO:0000313" key="19">
    <source>
        <dbReference type="EMBL" id="RMB25148.1"/>
    </source>
</evidence>
<evidence type="ECO:0000256" key="10">
    <source>
        <dbReference type="ARBA" id="ARBA00022842"/>
    </source>
</evidence>
<evidence type="ECO:0000259" key="15">
    <source>
        <dbReference type="Pfam" id="PF00288"/>
    </source>
</evidence>
<keyword evidence="10 14" id="KW-0460">Magnesium</keyword>
<comment type="pathway">
    <text evidence="13 14">Isoprenoid biosynthesis; isopentenyl diphosphate biosynthesis via mevalonate pathway; isopentenyl diphosphate from (R)-mevalonate: step 1/3.</text>
</comment>
<feature type="binding site" evidence="14">
    <location>
        <begin position="112"/>
        <end position="122"/>
    </location>
    <ligand>
        <name>ATP</name>
        <dbReference type="ChEBI" id="CHEBI:30616"/>
    </ligand>
</feature>
<dbReference type="InterPro" id="IPR022937">
    <property type="entry name" value="Mevalonate_kinase_arc"/>
</dbReference>
<dbReference type="SUPFAM" id="SSF54211">
    <property type="entry name" value="Ribosomal protein S5 domain 2-like"/>
    <property type="match status" value="1"/>
</dbReference>
<dbReference type="Pfam" id="PF08544">
    <property type="entry name" value="GHMP_kinases_C"/>
    <property type="match status" value="1"/>
</dbReference>
<comment type="similarity">
    <text evidence="2 14">Belongs to the GHMP kinase family. Mevalonate kinase subfamily.</text>
</comment>
<keyword evidence="5 14" id="KW-0444">Lipid biosynthesis</keyword>
<reference evidence="18 21" key="2">
    <citation type="submission" date="2018-07" db="EMBL/GenBank/DDBJ databases">
        <title>Genome sequences of Haloplanus aerogenes JCM 16430T.</title>
        <authorList>
            <person name="Kim Y.B."/>
            <person name="Roh S.W."/>
        </authorList>
    </citation>
    <scope>NUCLEOTIDE SEQUENCE [LARGE SCALE GENOMIC DNA]</scope>
    <source>
        <strain evidence="18 21">JCM 16430</strain>
    </source>
</reference>
<dbReference type="PANTHER" id="PTHR43290:SF2">
    <property type="entry name" value="MEVALONATE KINASE"/>
    <property type="match status" value="1"/>
</dbReference>
<organism evidence="18 21">
    <name type="scientific">Haloplanus aerogenes</name>
    <dbReference type="NCBI Taxonomy" id="660522"/>
    <lineage>
        <taxon>Archaea</taxon>
        <taxon>Methanobacteriati</taxon>
        <taxon>Methanobacteriota</taxon>
        <taxon>Stenosarchaea group</taxon>
        <taxon>Halobacteria</taxon>
        <taxon>Halobacteriales</taxon>
        <taxon>Haloferacaceae</taxon>
        <taxon>Haloplanus</taxon>
    </lineage>
</organism>
<dbReference type="PROSITE" id="PS00627">
    <property type="entry name" value="GHMP_KINASES_ATP"/>
    <property type="match status" value="1"/>
</dbReference>
<name>A0A3G8QSN3_9EURY</name>
<dbReference type="UniPathway" id="UPA00057">
    <property type="reaction ID" value="UER00098"/>
</dbReference>
<evidence type="ECO:0000313" key="21">
    <source>
        <dbReference type="Proteomes" id="UP000282007"/>
    </source>
</evidence>
<dbReference type="KEGG" id="haer:DU502_08610"/>
<evidence type="ECO:0000256" key="9">
    <source>
        <dbReference type="ARBA" id="ARBA00022840"/>
    </source>
</evidence>
<dbReference type="InterPro" id="IPR020568">
    <property type="entry name" value="Ribosomal_Su5_D2-typ_SF"/>
</dbReference>
<gene>
    <name evidence="14 18" type="primary">mvk</name>
    <name evidence="19" type="ORF">ATH50_0231</name>
    <name evidence="18" type="ORF">DU502_08610</name>
</gene>
<dbReference type="PRINTS" id="PR00473">
    <property type="entry name" value="GALCTOKINASE"/>
</dbReference>
<evidence type="ECO:0000256" key="14">
    <source>
        <dbReference type="HAMAP-Rule" id="MF_00217"/>
    </source>
</evidence>
<dbReference type="InterPro" id="IPR013750">
    <property type="entry name" value="GHMP_kinase_C_dom"/>
</dbReference>
<dbReference type="GO" id="GO:0000287">
    <property type="term" value="F:magnesium ion binding"/>
    <property type="evidence" value="ECO:0007669"/>
    <property type="project" value="UniProtKB-UniRule"/>
</dbReference>
<keyword evidence="7 14" id="KW-0547">Nucleotide-binding</keyword>
<feature type="domain" description="Galactokinase N-terminal" evidence="17">
    <location>
        <begin position="3"/>
        <end position="37"/>
    </location>
</feature>
<dbReference type="Gene3D" id="3.30.70.890">
    <property type="entry name" value="GHMP kinase, C-terminal domain"/>
    <property type="match status" value="1"/>
</dbReference>
<evidence type="ECO:0000256" key="11">
    <source>
        <dbReference type="ARBA" id="ARBA00023098"/>
    </source>
</evidence>
<dbReference type="RefSeq" id="WP_121918975.1">
    <property type="nucleotide sequence ID" value="NZ_CP034145.1"/>
</dbReference>
<evidence type="ECO:0000256" key="7">
    <source>
        <dbReference type="ARBA" id="ARBA00022741"/>
    </source>
</evidence>
<dbReference type="Gene3D" id="3.30.230.10">
    <property type="match status" value="1"/>
</dbReference>
<reference evidence="19" key="3">
    <citation type="submission" date="2018-10" db="EMBL/GenBank/DDBJ databases">
        <authorList>
            <person name="Whitman W."/>
            <person name="Huntemann M."/>
            <person name="Clum A."/>
            <person name="Pillay M."/>
            <person name="Palaniappan K."/>
            <person name="Varghese N."/>
            <person name="Mikhailova N."/>
            <person name="Stamatis D."/>
            <person name="Reddy T."/>
            <person name="Daum C."/>
            <person name="Shapiro N."/>
            <person name="Ivanova N."/>
            <person name="Kyrpides N."/>
            <person name="Woyke T."/>
        </authorList>
    </citation>
    <scope>NUCLEOTIDE SEQUENCE</scope>
    <source>
        <strain evidence="19">CGMCC 1.10124</strain>
    </source>
</reference>
<reference evidence="19 20" key="1">
    <citation type="journal article" date="2015" name="Stand. Genomic Sci.">
        <title>Genomic Encyclopedia of Bacterial and Archaeal Type Strains, Phase III: the genomes of soil and plant-associated and newly described type strains.</title>
        <authorList>
            <person name="Whitman W.B."/>
            <person name="Woyke T."/>
            <person name="Klenk H.P."/>
            <person name="Zhou Y."/>
            <person name="Lilburn T.G."/>
            <person name="Beck B.J."/>
            <person name="De Vos P."/>
            <person name="Vandamme P."/>
            <person name="Eisen J.A."/>
            <person name="Garrity G."/>
            <person name="Hugenholtz P."/>
            <person name="Kyrpides N.C."/>
        </authorList>
    </citation>
    <scope>NUCLEOTIDE SEQUENCE [LARGE SCALE GENOMIC DNA]</scope>
    <source>
        <strain evidence="19 20">CGMCC 1.10124</strain>
    </source>
</reference>
<dbReference type="GO" id="GO:0005829">
    <property type="term" value="C:cytosol"/>
    <property type="evidence" value="ECO:0007669"/>
    <property type="project" value="TreeGrafter"/>
</dbReference>
<comment type="function">
    <text evidence="14">Catalyzes the phosphorylation of (R)-mevalonate (MVA) to (R)-mevalonate 5-phosphate (MVAP). Functions in the mevalonate (MVA) pathway leading to isopentenyl diphosphate (IPP), a key precursor for the biosynthesis of isoprenoid compounds such as archaeal membrane lipids.</text>
</comment>
<protein>
    <recommendedName>
        <fullName evidence="3 14">Mevalonate kinase</fullName>
        <shortName evidence="14">MK</shortName>
        <shortName evidence="14">MVK</shortName>
        <ecNumber evidence="3 14">2.7.1.36</ecNumber>
    </recommendedName>
</protein>
<dbReference type="GO" id="GO:0006012">
    <property type="term" value="P:galactose metabolic process"/>
    <property type="evidence" value="ECO:0007669"/>
    <property type="project" value="InterPro"/>
</dbReference>
<dbReference type="InterPro" id="IPR014721">
    <property type="entry name" value="Ribsml_uS5_D2-typ_fold_subgr"/>
</dbReference>
<sequence>MTVSSAPGKVYIFGEHAVVYGEPAIPCAIERRATVSVEARDDDHVRVSASDLSLDGFTVEYAGSTDDRPDVDVPASLVEAAMGYIDAAVEQARDAADRPDAGFDITVESEIPLGAGLGSSAAVTVAGIDAATRELGQPLPPEEVADRAYRAEAEVQNGQASRADTFCSAVGGAVRVEGDDCRSIEAPDLPIVIGFDGGAGDTGELVAGVRALKEQYSFADDTLATIGDIVRTGERLLDPDPDDPEAEIPVEDRIAEVGQLMNFNHGLLESLGVSSRSLDSMVWAAREAGAHGAKLTGAGGGGCIAALDPTPETLTALRFTPGCEEAFRAELTTDGVRRLE</sequence>
<feature type="active site" description="Proton acceptor" evidence="14">
    <location>
        <position position="164"/>
    </location>
</feature>
<dbReference type="InterPro" id="IPR019539">
    <property type="entry name" value="GalKase_N"/>
</dbReference>
<evidence type="ECO:0000259" key="16">
    <source>
        <dbReference type="Pfam" id="PF08544"/>
    </source>
</evidence>
<dbReference type="GO" id="GO:0019287">
    <property type="term" value="P:isopentenyl diphosphate biosynthetic process, mevalonate pathway"/>
    <property type="evidence" value="ECO:0007669"/>
    <property type="project" value="UniProtKB-UniRule"/>
</dbReference>
<feature type="domain" description="GHMP kinase C-terminal" evidence="16">
    <location>
        <begin position="253"/>
        <end position="313"/>
    </location>
</feature>
<evidence type="ECO:0000256" key="8">
    <source>
        <dbReference type="ARBA" id="ARBA00022777"/>
    </source>
</evidence>
<keyword evidence="4 14" id="KW-0963">Cytoplasm</keyword>
<evidence type="ECO:0000256" key="5">
    <source>
        <dbReference type="ARBA" id="ARBA00022516"/>
    </source>
</evidence>
<dbReference type="GO" id="GO:0004335">
    <property type="term" value="F:galactokinase activity"/>
    <property type="evidence" value="ECO:0007669"/>
    <property type="project" value="InterPro"/>
</dbReference>
<feature type="domain" description="GHMP kinase N-terminal" evidence="15">
    <location>
        <begin position="84"/>
        <end position="172"/>
    </location>
</feature>
<evidence type="ECO:0000256" key="6">
    <source>
        <dbReference type="ARBA" id="ARBA00022679"/>
    </source>
</evidence>
<dbReference type="GO" id="GO:0005524">
    <property type="term" value="F:ATP binding"/>
    <property type="evidence" value="ECO:0007669"/>
    <property type="project" value="UniProtKB-UniRule"/>
</dbReference>
<evidence type="ECO:0000259" key="17">
    <source>
        <dbReference type="Pfam" id="PF10509"/>
    </source>
</evidence>
<evidence type="ECO:0000256" key="12">
    <source>
        <dbReference type="ARBA" id="ARBA00023229"/>
    </source>
</evidence>
<dbReference type="FunFam" id="3.30.230.10:FF:000151">
    <property type="entry name" value="Mevalonate kinase"/>
    <property type="match status" value="1"/>
</dbReference>
<dbReference type="Pfam" id="PF10509">
    <property type="entry name" value="GalKase_gal_bdg"/>
    <property type="match status" value="1"/>
</dbReference>
<dbReference type="InterPro" id="IPR006203">
    <property type="entry name" value="GHMP_knse_ATP-bd_CS"/>
</dbReference>